<organism evidence="4 5">
    <name type="scientific">Paenibacillus endophyticus</name>
    <dbReference type="NCBI Taxonomy" id="1294268"/>
    <lineage>
        <taxon>Bacteria</taxon>
        <taxon>Bacillati</taxon>
        <taxon>Bacillota</taxon>
        <taxon>Bacilli</taxon>
        <taxon>Bacillales</taxon>
        <taxon>Paenibacillaceae</taxon>
        <taxon>Paenibacillus</taxon>
    </lineage>
</organism>
<dbReference type="SUPFAM" id="SSF55729">
    <property type="entry name" value="Acyl-CoA N-acyltransferases (Nat)"/>
    <property type="match status" value="1"/>
</dbReference>
<dbReference type="InterPro" id="IPR016181">
    <property type="entry name" value="Acyl_CoA_acyltransferase"/>
</dbReference>
<dbReference type="AlphaFoldDB" id="A0A7W5CBW9"/>
<keyword evidence="2" id="KW-0012">Acyltransferase</keyword>
<keyword evidence="5" id="KW-1185">Reference proteome</keyword>
<evidence type="ECO:0000313" key="5">
    <source>
        <dbReference type="Proteomes" id="UP000518605"/>
    </source>
</evidence>
<evidence type="ECO:0000259" key="3">
    <source>
        <dbReference type="PROSITE" id="PS51186"/>
    </source>
</evidence>
<dbReference type="PROSITE" id="PS51186">
    <property type="entry name" value="GNAT"/>
    <property type="match status" value="1"/>
</dbReference>
<proteinExistence type="predicted"/>
<sequence length="150" mass="17678">MIRLYEPRLDEAEVVRLIKNELIPLSHTVHQHDAQTIRELPKRFRRGVTYVASLSKKSPPISFLHFEVMGEVLYLDMMVTHPDHRNRQWGRKLIAQSEAYGRSQNCIIARLFVDQVNGKAHQLYSKLGYQTVRYYPELRCFEMLKPLTPL</sequence>
<accession>A0A7W5CBW9</accession>
<keyword evidence="1" id="KW-0808">Transferase</keyword>
<dbReference type="RefSeq" id="WP_183567575.1">
    <property type="nucleotide sequence ID" value="NZ_CBCSLB010000016.1"/>
</dbReference>
<dbReference type="EMBL" id="JACHXW010000015">
    <property type="protein sequence ID" value="MBB3154334.1"/>
    <property type="molecule type" value="Genomic_DNA"/>
</dbReference>
<evidence type="ECO:0000256" key="2">
    <source>
        <dbReference type="ARBA" id="ARBA00023315"/>
    </source>
</evidence>
<protein>
    <submittedName>
        <fullName evidence="4">Ribosomal protein S18 acetylase RimI-like enzyme</fullName>
    </submittedName>
</protein>
<gene>
    <name evidence="4" type="ORF">FHS16_004416</name>
</gene>
<dbReference type="Gene3D" id="3.40.630.30">
    <property type="match status" value="1"/>
</dbReference>
<dbReference type="InterPro" id="IPR000182">
    <property type="entry name" value="GNAT_dom"/>
</dbReference>
<keyword evidence="4" id="KW-0689">Ribosomal protein</keyword>
<keyword evidence="4" id="KW-0687">Ribonucleoprotein</keyword>
<evidence type="ECO:0000256" key="1">
    <source>
        <dbReference type="ARBA" id="ARBA00022679"/>
    </source>
</evidence>
<dbReference type="CDD" id="cd04301">
    <property type="entry name" value="NAT_SF"/>
    <property type="match status" value="1"/>
</dbReference>
<reference evidence="4 5" key="1">
    <citation type="submission" date="2020-08" db="EMBL/GenBank/DDBJ databases">
        <title>Genomic Encyclopedia of Type Strains, Phase III (KMG-III): the genomes of soil and plant-associated and newly described type strains.</title>
        <authorList>
            <person name="Whitman W."/>
        </authorList>
    </citation>
    <scope>NUCLEOTIDE SEQUENCE [LARGE SCALE GENOMIC DNA]</scope>
    <source>
        <strain evidence="4 5">CECT 8234</strain>
    </source>
</reference>
<dbReference type="InterPro" id="IPR050680">
    <property type="entry name" value="YpeA/RimI_acetyltransf"/>
</dbReference>
<dbReference type="Pfam" id="PF00583">
    <property type="entry name" value="Acetyltransf_1"/>
    <property type="match status" value="1"/>
</dbReference>
<name>A0A7W5CBW9_9BACL</name>
<feature type="domain" description="N-acetyltransferase" evidence="3">
    <location>
        <begin position="1"/>
        <end position="148"/>
    </location>
</feature>
<evidence type="ECO:0000313" key="4">
    <source>
        <dbReference type="EMBL" id="MBB3154334.1"/>
    </source>
</evidence>
<comment type="caution">
    <text evidence="4">The sequence shown here is derived from an EMBL/GenBank/DDBJ whole genome shotgun (WGS) entry which is preliminary data.</text>
</comment>
<dbReference type="Proteomes" id="UP000518605">
    <property type="component" value="Unassembled WGS sequence"/>
</dbReference>
<dbReference type="PANTHER" id="PTHR43420">
    <property type="entry name" value="ACETYLTRANSFERASE"/>
    <property type="match status" value="1"/>
</dbReference>
<dbReference type="GO" id="GO:0016747">
    <property type="term" value="F:acyltransferase activity, transferring groups other than amino-acyl groups"/>
    <property type="evidence" value="ECO:0007669"/>
    <property type="project" value="InterPro"/>
</dbReference>
<dbReference type="GO" id="GO:0005840">
    <property type="term" value="C:ribosome"/>
    <property type="evidence" value="ECO:0007669"/>
    <property type="project" value="UniProtKB-KW"/>
</dbReference>